<feature type="region of interest" description="Disordered" evidence="1">
    <location>
        <begin position="810"/>
        <end position="829"/>
    </location>
</feature>
<dbReference type="InterPro" id="IPR046836">
    <property type="entry name" value="RHS_C"/>
</dbReference>
<proteinExistence type="predicted"/>
<evidence type="ECO:0000313" key="6">
    <source>
        <dbReference type="Proteomes" id="UP000017861"/>
    </source>
</evidence>
<evidence type="ECO:0000256" key="1">
    <source>
        <dbReference type="SAM" id="MobiDB-lite"/>
    </source>
</evidence>
<sequence length="965" mass="110647">MQVFVRRPNAYVKDQRLLEEILNLTEYQALEAIYKLHHECVVSLEQWRDYEGKDTVAPLARRKLNGVLTQLLREERREEVERAVREEQLGFTLTTTIRDVLFKGRVRVMDIKLNDFLTMELDGRGILRANRNVLLRDFFINPTSYIPDAGILGEIQATGAYARMEGTVREQMGLEEAVCRLHHEGVLFLEQWRDYQGKDTLTSLVCGKLNGVLTQVLREERREEVERARREGQVGFTLTTTIEGVLFKGRVRVIDTKLNDFLTMELDGRGILRANRNVLLRDFFKEPASYIRDAEVLNEIQKQYYALKLESTVREEMELEEDVRSLHENGVNSLAAWSEATAKVKASVRDDTKHFLNAAAEEARKPTTTIEPIKMEGVYESVYNARWHHVVEVPDGEGTVMKVKEGEPEQSLTYREVDESLERGDGVEQSGAARLRLMVLASDKGWPYSWAGNKLIHDCYVNFEVDRVWQIVKSDLTECFSPHPGAYFEPKRRVLIGTPGIGKSMGAGSYLLYQLLHCDAEKLSVVVYVIGRQAFLFDKTTHTMIRYMELSAMEHFLAFVSSRGVKGYIIYDVAKGGRNPSVFFVPSEWGMLVVTSPNVNNFEDWRKHKGAVPIVINCPEEMDVKAMCFWMKQIQPTGEQAEEQLEEQAREQAQYWETVEERMNEVGPIPRCIFDVLEYRIHLTAIDTTVKNINATNATDYMGVGSDEIWIAKGVSHKIVKVVRVRNENRVEVGYNAPVSHSARVKITQRLTNMTPPVDVFNLLLRGYSYLAWVALEQSGTATFMNPHAVDIIQRKLTELHLKGRLTSRSSVLSNNPRGHPTRSKTLQKLGDNPARMNLEYRVLYEPVVGNFPLVDALFFMESPRKTLVGLQMTTTAGGHHTQTSTVRLFKERMASYFNGWEEFSRELSWEIIYVQHTDSTPMNGWQKCDVVNSDNLSDDESREIAAFWEEEMRQYQVSISSRDI</sequence>
<dbReference type="PANTHER" id="PTHR33129:SF3">
    <property type="entry name" value="HOT SPOT (RHS) PROTEIN, PUTATIVE-RELATED"/>
    <property type="match status" value="1"/>
</dbReference>
<dbReference type="NCBIfam" id="TIGR01631">
    <property type="entry name" value="Trypano_RHS"/>
    <property type="match status" value="1"/>
</dbReference>
<feature type="domain" description="DUF7578" evidence="4">
    <location>
        <begin position="107"/>
        <end position="170"/>
    </location>
</feature>
<dbReference type="InterPro" id="IPR052980">
    <property type="entry name" value="Crinkler_effector"/>
</dbReference>
<dbReference type="PANTHER" id="PTHR33129">
    <property type="entry name" value="PROTEIN KINASE DOMAIN-CONTAINING PROTEIN-RELATED"/>
    <property type="match status" value="1"/>
</dbReference>
<dbReference type="AlphaFoldDB" id="V5B5A2"/>
<dbReference type="Pfam" id="PF20445">
    <property type="entry name" value="RHS_N"/>
    <property type="match status" value="1"/>
</dbReference>
<evidence type="ECO:0000259" key="2">
    <source>
        <dbReference type="Pfam" id="PF07999"/>
    </source>
</evidence>
<gene>
    <name evidence="5" type="ORF">TCDM_11283</name>
</gene>
<dbReference type="InterPro" id="IPR046835">
    <property type="entry name" value="RHS_N"/>
</dbReference>
<feature type="domain" description="Retrotransposon hot spot protein N-terminal" evidence="3">
    <location>
        <begin position="379"/>
        <end position="484"/>
    </location>
</feature>
<name>V5B5A2_TRYCR</name>
<feature type="domain" description="DUF7578" evidence="4">
    <location>
        <begin position="253"/>
        <end position="315"/>
    </location>
</feature>
<dbReference type="Proteomes" id="UP000017861">
    <property type="component" value="Unassembled WGS sequence"/>
</dbReference>
<feature type="domain" description="Retrotransposon hot spot protein,C-terminal" evidence="2">
    <location>
        <begin position="494"/>
        <end position="800"/>
    </location>
</feature>
<dbReference type="InterPro" id="IPR056000">
    <property type="entry name" value="DUF7578"/>
</dbReference>
<evidence type="ECO:0000259" key="3">
    <source>
        <dbReference type="Pfam" id="PF20445"/>
    </source>
</evidence>
<dbReference type="VEuPathDB" id="TriTrypDB:TCDM_11283"/>
<evidence type="ECO:0000259" key="4">
    <source>
        <dbReference type="Pfam" id="PF24466"/>
    </source>
</evidence>
<evidence type="ECO:0008006" key="7">
    <source>
        <dbReference type="Google" id="ProtNLM"/>
    </source>
</evidence>
<dbReference type="EMBL" id="AYLP01000332">
    <property type="protein sequence ID" value="ESS61147.1"/>
    <property type="molecule type" value="Genomic_DNA"/>
</dbReference>
<evidence type="ECO:0000313" key="5">
    <source>
        <dbReference type="EMBL" id="ESS61147.1"/>
    </source>
</evidence>
<comment type="caution">
    <text evidence="5">The sequence shown here is derived from an EMBL/GenBank/DDBJ whole genome shotgun (WGS) entry which is preliminary data.</text>
</comment>
<dbReference type="Pfam" id="PF07999">
    <property type="entry name" value="RHSP"/>
    <property type="match status" value="1"/>
</dbReference>
<reference evidence="5 6" key="1">
    <citation type="journal article" date="2014" name="Genome Announc.">
        <title>Trypanosoma cruzi Clone Dm28c Draft Genome Sequence.</title>
        <authorList>
            <person name="Grisard E.C."/>
            <person name="Teixeira S.M."/>
            <person name="de Almeida L.G."/>
            <person name="Stoco P.H."/>
            <person name="Gerber A.L."/>
            <person name="Talavera-Lopez C."/>
            <person name="Lima O.C."/>
            <person name="Andersson B."/>
            <person name="de Vasconcelos A.T."/>
        </authorList>
    </citation>
    <scope>NUCLEOTIDE SEQUENCE [LARGE SCALE GENOMIC DNA]</scope>
    <source>
        <strain evidence="5 6">Dm28c</strain>
    </source>
</reference>
<feature type="domain" description="DUF7578" evidence="4">
    <location>
        <begin position="1"/>
        <end position="36"/>
    </location>
</feature>
<accession>V5B5A2</accession>
<dbReference type="InterPro" id="IPR006518">
    <property type="entry name" value="Trypano_RHS"/>
</dbReference>
<protein>
    <recommendedName>
        <fullName evidence="7">Retrotransposon hot spot (RHS) protein</fullName>
    </recommendedName>
</protein>
<dbReference type="Pfam" id="PF24466">
    <property type="entry name" value="DUF7578"/>
    <property type="match status" value="3"/>
</dbReference>
<organism evidence="5 6">
    <name type="scientific">Trypanosoma cruzi Dm28c</name>
    <dbReference type="NCBI Taxonomy" id="1416333"/>
    <lineage>
        <taxon>Eukaryota</taxon>
        <taxon>Discoba</taxon>
        <taxon>Euglenozoa</taxon>
        <taxon>Kinetoplastea</taxon>
        <taxon>Metakinetoplastina</taxon>
        <taxon>Trypanosomatida</taxon>
        <taxon>Trypanosomatidae</taxon>
        <taxon>Trypanosoma</taxon>
        <taxon>Schizotrypanum</taxon>
    </lineage>
</organism>